<keyword evidence="3" id="KW-1185">Reference proteome</keyword>
<dbReference type="PANTHER" id="PTHR40278:SF1">
    <property type="entry name" value="DNA UTILIZATION PROTEIN HOFN"/>
    <property type="match status" value="1"/>
</dbReference>
<evidence type="ECO:0000256" key="1">
    <source>
        <dbReference type="SAM" id="Phobius"/>
    </source>
</evidence>
<dbReference type="PANTHER" id="PTHR40278">
    <property type="entry name" value="DNA UTILIZATION PROTEIN HOFN"/>
    <property type="match status" value="1"/>
</dbReference>
<dbReference type="EMBL" id="CP003261">
    <property type="protein sequence ID" value="AGK98207.1"/>
    <property type="molecule type" value="Genomic_DNA"/>
</dbReference>
<dbReference type="eggNOG" id="ENOG50324FW">
    <property type="taxonomic scope" value="Bacteria"/>
</dbReference>
<name>R4K4W6_CLOPA</name>
<evidence type="ECO:0000313" key="3">
    <source>
        <dbReference type="Proteomes" id="UP000013523"/>
    </source>
</evidence>
<dbReference type="InterPro" id="IPR052534">
    <property type="entry name" value="Extracell_DNA_Util/SecSys_Comp"/>
</dbReference>
<organism evidence="2 3">
    <name type="scientific">Clostridium pasteurianum BC1</name>
    <dbReference type="NCBI Taxonomy" id="86416"/>
    <lineage>
        <taxon>Bacteria</taxon>
        <taxon>Bacillati</taxon>
        <taxon>Bacillota</taxon>
        <taxon>Clostridia</taxon>
        <taxon>Eubacteriales</taxon>
        <taxon>Clostridiaceae</taxon>
        <taxon>Clostridium</taxon>
    </lineage>
</organism>
<protein>
    <submittedName>
        <fullName evidence="2">Fimbrial assembly protein (PilN)</fullName>
    </submittedName>
</protein>
<keyword evidence="1" id="KW-0812">Transmembrane</keyword>
<keyword evidence="1" id="KW-1133">Transmembrane helix</keyword>
<accession>R4K4W6</accession>
<sequence>MKELNLIPYEIKEKRDKEISVYKAGLYGIIAVFIIFVMLYIPNFILNYYKSEGNQLKLKIDANSSVSAEKGNLTDEINSYRTYTEKINSISKGKILFSDKLRGIQKLIPSDLTIVTLTYNSKVITINGTTNNYNSISEFAANLQLTDNYKNSRINSITSSSNQVGGSSYNFTIVIN</sequence>
<dbReference type="OrthoDB" id="1905880at2"/>
<evidence type="ECO:0000313" key="2">
    <source>
        <dbReference type="EMBL" id="AGK98207.1"/>
    </source>
</evidence>
<dbReference type="KEGG" id="cpas:Clopa_3413"/>
<dbReference type="STRING" id="86416.Clopa_3413"/>
<reference evidence="2 3" key="1">
    <citation type="submission" date="2012-01" db="EMBL/GenBank/DDBJ databases">
        <title>Complete sequence of chromosome of Clostridium pasteurianum BC1.</title>
        <authorList>
            <consortium name="US DOE Joint Genome Institute"/>
            <person name="Lucas S."/>
            <person name="Han J."/>
            <person name="Lapidus A."/>
            <person name="Cheng J.-F."/>
            <person name="Goodwin L."/>
            <person name="Pitluck S."/>
            <person name="Peters L."/>
            <person name="Mikhailova N."/>
            <person name="Teshima H."/>
            <person name="Detter J.C."/>
            <person name="Han C."/>
            <person name="Tapia R."/>
            <person name="Land M."/>
            <person name="Hauser L."/>
            <person name="Kyrpides N."/>
            <person name="Ivanova N."/>
            <person name="Pagani I."/>
            <person name="Dunn J."/>
            <person name="Taghavi S."/>
            <person name="Francis A."/>
            <person name="van der Lelie D."/>
            <person name="Woyke T."/>
        </authorList>
    </citation>
    <scope>NUCLEOTIDE SEQUENCE [LARGE SCALE GENOMIC DNA]</scope>
    <source>
        <strain evidence="2 3">BC1</strain>
    </source>
</reference>
<keyword evidence="1" id="KW-0472">Membrane</keyword>
<gene>
    <name evidence="2" type="ORF">Clopa_3413</name>
</gene>
<dbReference type="HOGENOM" id="CLU_1522628_0_0_9"/>
<dbReference type="AlphaFoldDB" id="R4K4W6"/>
<dbReference type="Proteomes" id="UP000013523">
    <property type="component" value="Chromosome"/>
</dbReference>
<proteinExistence type="predicted"/>
<dbReference type="InterPro" id="IPR007813">
    <property type="entry name" value="PilN"/>
</dbReference>
<feature type="transmembrane region" description="Helical" evidence="1">
    <location>
        <begin position="21"/>
        <end position="41"/>
    </location>
</feature>
<dbReference type="RefSeq" id="WP_015616492.1">
    <property type="nucleotide sequence ID" value="NC_021182.1"/>
</dbReference>
<dbReference type="PATRIC" id="fig|86416.3.peg.3407"/>
<dbReference type="Pfam" id="PF05137">
    <property type="entry name" value="PilN"/>
    <property type="match status" value="1"/>
</dbReference>